<dbReference type="EMBL" id="CM003376">
    <property type="protein sequence ID" value="KOM44845.1"/>
    <property type="molecule type" value="Genomic_DNA"/>
</dbReference>
<reference evidence="2" key="1">
    <citation type="journal article" date="2015" name="Proc. Natl. Acad. Sci. U.S.A.">
        <title>Genome sequencing of adzuki bean (Vigna angularis) provides insight into high starch and low fat accumulation and domestication.</title>
        <authorList>
            <person name="Yang K."/>
            <person name="Tian Z."/>
            <person name="Chen C."/>
            <person name="Luo L."/>
            <person name="Zhao B."/>
            <person name="Wang Z."/>
            <person name="Yu L."/>
            <person name="Li Y."/>
            <person name="Sun Y."/>
            <person name="Li W."/>
            <person name="Chen Y."/>
            <person name="Li Y."/>
            <person name="Zhang Y."/>
            <person name="Ai D."/>
            <person name="Zhao J."/>
            <person name="Shang C."/>
            <person name="Ma Y."/>
            <person name="Wu B."/>
            <person name="Wang M."/>
            <person name="Gao L."/>
            <person name="Sun D."/>
            <person name="Zhang P."/>
            <person name="Guo F."/>
            <person name="Wang W."/>
            <person name="Li Y."/>
            <person name="Wang J."/>
            <person name="Varshney R.K."/>
            <person name="Wang J."/>
            <person name="Ling H.Q."/>
            <person name="Wan P."/>
        </authorList>
    </citation>
    <scope>NUCLEOTIDE SEQUENCE</scope>
    <source>
        <strain evidence="2">cv. Jingnong 6</strain>
    </source>
</reference>
<dbReference type="AlphaFoldDB" id="A0A0L9UPL0"/>
<accession>A0A0L9UPL0</accession>
<sequence>MISEFYMTWKCTQVAERFEIGGFHFQFWQFEFGALGEREEKIRLRESGNPRARVSSESVFLGPVPPTTHEFCRSPSSSDHPGVPPESVIVRPGTSSAGVRVGALGEREEKFLRPPTSSAGVRLRPTYSVLIEGCRSSVFVFRSTQPRLPSFSASIPPTLFVRPIAFPLRVAAPPSVRPSQPSARFQRPFLPPSSFPVSDTLAIMFIKDALMVHEETGSFEVNLFSITRLVDSSQTSTKQVKPFCQLHKILKFKLSPNSEIHSIIIDEEVK</sequence>
<proteinExistence type="predicted"/>
<protein>
    <submittedName>
        <fullName evidence="1">Uncharacterized protein</fullName>
    </submittedName>
</protein>
<name>A0A0L9UPL0_PHAAN</name>
<evidence type="ECO:0000313" key="1">
    <source>
        <dbReference type="EMBL" id="KOM44845.1"/>
    </source>
</evidence>
<organism evidence="1 2">
    <name type="scientific">Phaseolus angularis</name>
    <name type="common">Azuki bean</name>
    <name type="synonym">Vigna angularis</name>
    <dbReference type="NCBI Taxonomy" id="3914"/>
    <lineage>
        <taxon>Eukaryota</taxon>
        <taxon>Viridiplantae</taxon>
        <taxon>Streptophyta</taxon>
        <taxon>Embryophyta</taxon>
        <taxon>Tracheophyta</taxon>
        <taxon>Spermatophyta</taxon>
        <taxon>Magnoliopsida</taxon>
        <taxon>eudicotyledons</taxon>
        <taxon>Gunneridae</taxon>
        <taxon>Pentapetalae</taxon>
        <taxon>rosids</taxon>
        <taxon>fabids</taxon>
        <taxon>Fabales</taxon>
        <taxon>Fabaceae</taxon>
        <taxon>Papilionoideae</taxon>
        <taxon>50 kb inversion clade</taxon>
        <taxon>NPAAA clade</taxon>
        <taxon>indigoferoid/millettioid clade</taxon>
        <taxon>Phaseoleae</taxon>
        <taxon>Vigna</taxon>
    </lineage>
</organism>
<evidence type="ECO:0000313" key="2">
    <source>
        <dbReference type="Proteomes" id="UP000053144"/>
    </source>
</evidence>
<gene>
    <name evidence="1" type="ORF">LR48_Vigan06g015100</name>
</gene>
<dbReference type="Gramene" id="KOM44845">
    <property type="protein sequence ID" value="KOM44845"/>
    <property type="gene ID" value="LR48_Vigan06g015100"/>
</dbReference>
<dbReference type="Proteomes" id="UP000053144">
    <property type="component" value="Chromosome 6"/>
</dbReference>